<dbReference type="KEGG" id="acan:ACA1_189880"/>
<protein>
    <submittedName>
        <fullName evidence="3">Uncharacterized protein</fullName>
    </submittedName>
</protein>
<dbReference type="GeneID" id="14911739"/>
<proteinExistence type="predicted"/>
<evidence type="ECO:0000313" key="4">
    <source>
        <dbReference type="Proteomes" id="UP000011083"/>
    </source>
</evidence>
<evidence type="ECO:0000313" key="3">
    <source>
        <dbReference type="EMBL" id="ELR11312.1"/>
    </source>
</evidence>
<evidence type="ECO:0000256" key="1">
    <source>
        <dbReference type="SAM" id="MobiDB-lite"/>
    </source>
</evidence>
<sequence>MKRKEEKNFYNTSATATGIPFAKVDGGAAAPKGGGIPFAAPHPHPSGLSRDQPPAGLFRNPGPPGGGFGGPPPSMGGPGMGRGFGGGMAPPHRNAPPFPHPPRGGPTPPHFRPPHGAGDGFPRPPPPNFQPPGGPGGPGGRGAPPHGGPPGGGFRQPPPQQPTPNKAKAKAGADGDEEMIESEFVEIEDDFIERPRRPRKQPPPTQPAAGRGGGRGKGSDDDHWPLKGPMHHHHHEGTALLPHRRHGAHGDDPERQRYRVIKFIYLALFAVASLEVVLITSLSGWLMHMVSCILYESCSPTQERLMSFGLYFGILCAVFIVPYLIGGLGVATSSPRILWFFSFISALIDVVIVVLLSVYVRWEVALGMIPLVLCALFGFAMSSVLTHEEALRGPDAMHNRCCLFLCC</sequence>
<dbReference type="AlphaFoldDB" id="L8GE52"/>
<feature type="compositionally biased region" description="Acidic residues" evidence="1">
    <location>
        <begin position="174"/>
        <end position="191"/>
    </location>
</feature>
<feature type="transmembrane region" description="Helical" evidence="2">
    <location>
        <begin position="305"/>
        <end position="325"/>
    </location>
</feature>
<feature type="compositionally biased region" description="Low complexity" evidence="1">
    <location>
        <begin position="26"/>
        <end position="41"/>
    </location>
</feature>
<feature type="transmembrane region" description="Helical" evidence="2">
    <location>
        <begin position="337"/>
        <end position="359"/>
    </location>
</feature>
<keyword evidence="2" id="KW-0812">Transmembrane</keyword>
<feature type="compositionally biased region" description="Gly residues" evidence="1">
    <location>
        <begin position="76"/>
        <end position="88"/>
    </location>
</feature>
<name>L8GE52_ACACF</name>
<keyword evidence="2" id="KW-1133">Transmembrane helix</keyword>
<gene>
    <name evidence="3" type="ORF">ACA1_189880</name>
</gene>
<dbReference type="OMA" id="EHAMHAP"/>
<feature type="compositionally biased region" description="Pro residues" evidence="1">
    <location>
        <begin position="93"/>
        <end position="111"/>
    </location>
</feature>
<organism evidence="3 4">
    <name type="scientific">Acanthamoeba castellanii (strain ATCC 30010 / Neff)</name>
    <dbReference type="NCBI Taxonomy" id="1257118"/>
    <lineage>
        <taxon>Eukaryota</taxon>
        <taxon>Amoebozoa</taxon>
        <taxon>Discosea</taxon>
        <taxon>Longamoebia</taxon>
        <taxon>Centramoebida</taxon>
        <taxon>Acanthamoebidae</taxon>
        <taxon>Acanthamoeba</taxon>
    </lineage>
</organism>
<feature type="region of interest" description="Disordered" evidence="1">
    <location>
        <begin position="23"/>
        <end position="236"/>
    </location>
</feature>
<evidence type="ECO:0000256" key="2">
    <source>
        <dbReference type="SAM" id="Phobius"/>
    </source>
</evidence>
<dbReference type="RefSeq" id="XP_004333325.1">
    <property type="nucleotide sequence ID" value="XM_004333277.1"/>
</dbReference>
<feature type="transmembrane region" description="Helical" evidence="2">
    <location>
        <begin position="263"/>
        <end position="285"/>
    </location>
</feature>
<keyword evidence="4" id="KW-1185">Reference proteome</keyword>
<dbReference type="Proteomes" id="UP000011083">
    <property type="component" value="Unassembled WGS sequence"/>
</dbReference>
<keyword evidence="2" id="KW-0472">Membrane</keyword>
<accession>L8GE52</accession>
<reference evidence="3 4" key="1">
    <citation type="journal article" date="2013" name="Genome Biol.">
        <title>Genome of Acanthamoeba castellanii highlights extensive lateral gene transfer and early evolution of tyrosine kinase signaling.</title>
        <authorList>
            <person name="Clarke M."/>
            <person name="Lohan A.J."/>
            <person name="Liu B."/>
            <person name="Lagkouvardos I."/>
            <person name="Roy S."/>
            <person name="Zafar N."/>
            <person name="Bertelli C."/>
            <person name="Schilde C."/>
            <person name="Kianianmomeni A."/>
            <person name="Burglin T.R."/>
            <person name="Frech C."/>
            <person name="Turcotte B."/>
            <person name="Kopec K.O."/>
            <person name="Synnott J.M."/>
            <person name="Choo C."/>
            <person name="Paponov I."/>
            <person name="Finkler A."/>
            <person name="Soon Heng Tan C."/>
            <person name="Hutchins A.P."/>
            <person name="Weinmeier T."/>
            <person name="Rattei T."/>
            <person name="Chu J.S."/>
            <person name="Gimenez G."/>
            <person name="Irimia M."/>
            <person name="Rigden D.J."/>
            <person name="Fitzpatrick D.A."/>
            <person name="Lorenzo-Morales J."/>
            <person name="Bateman A."/>
            <person name="Chiu C.H."/>
            <person name="Tang P."/>
            <person name="Hegemann P."/>
            <person name="Fromm H."/>
            <person name="Raoult D."/>
            <person name="Greub G."/>
            <person name="Miranda-Saavedra D."/>
            <person name="Chen N."/>
            <person name="Nash P."/>
            <person name="Ginger M.L."/>
            <person name="Horn M."/>
            <person name="Schaap P."/>
            <person name="Caler L."/>
            <person name="Loftus B."/>
        </authorList>
    </citation>
    <scope>NUCLEOTIDE SEQUENCE [LARGE SCALE GENOMIC DNA]</scope>
    <source>
        <strain evidence="3 4">Neff</strain>
    </source>
</reference>
<feature type="compositionally biased region" description="Pro residues" evidence="1">
    <location>
        <begin position="122"/>
        <end position="135"/>
    </location>
</feature>
<feature type="transmembrane region" description="Helical" evidence="2">
    <location>
        <begin position="365"/>
        <end position="385"/>
    </location>
</feature>
<feature type="compositionally biased region" description="Low complexity" evidence="1">
    <location>
        <begin position="163"/>
        <end position="172"/>
    </location>
</feature>
<dbReference type="VEuPathDB" id="AmoebaDB:ACA1_189880"/>
<dbReference type="EMBL" id="KB008154">
    <property type="protein sequence ID" value="ELR11312.1"/>
    <property type="molecule type" value="Genomic_DNA"/>
</dbReference>